<proteinExistence type="predicted"/>
<reference evidence="1" key="1">
    <citation type="submission" date="2021-08" db="EMBL/GenBank/DDBJ databases">
        <title>The first chromosome-level gecko genome reveals the dynamic sex chromosomes of Neotropical dwarf geckos (Sphaerodactylidae: Sphaerodactylus).</title>
        <authorList>
            <person name="Pinto B.J."/>
            <person name="Keating S.E."/>
            <person name="Gamble T."/>
        </authorList>
    </citation>
    <scope>NUCLEOTIDE SEQUENCE</scope>
    <source>
        <strain evidence="1">TG3544</strain>
    </source>
</reference>
<protein>
    <submittedName>
        <fullName evidence="1">Uncharacterized protein</fullName>
    </submittedName>
</protein>
<organism evidence="1 2">
    <name type="scientific">Sphaerodactylus townsendi</name>
    <dbReference type="NCBI Taxonomy" id="933632"/>
    <lineage>
        <taxon>Eukaryota</taxon>
        <taxon>Metazoa</taxon>
        <taxon>Chordata</taxon>
        <taxon>Craniata</taxon>
        <taxon>Vertebrata</taxon>
        <taxon>Euteleostomi</taxon>
        <taxon>Lepidosauria</taxon>
        <taxon>Squamata</taxon>
        <taxon>Bifurcata</taxon>
        <taxon>Gekkota</taxon>
        <taxon>Sphaerodactylidae</taxon>
        <taxon>Sphaerodactylus</taxon>
    </lineage>
</organism>
<comment type="caution">
    <text evidence="1">The sequence shown here is derived from an EMBL/GenBank/DDBJ whole genome shotgun (WGS) entry which is preliminary data.</text>
</comment>
<keyword evidence="2" id="KW-1185">Reference proteome</keyword>
<evidence type="ECO:0000313" key="1">
    <source>
        <dbReference type="EMBL" id="KAH8017674.1"/>
    </source>
</evidence>
<dbReference type="EMBL" id="CM037614">
    <property type="protein sequence ID" value="KAH8017674.1"/>
    <property type="molecule type" value="Genomic_DNA"/>
</dbReference>
<dbReference type="Proteomes" id="UP000827872">
    <property type="component" value="Linkage Group LG01"/>
</dbReference>
<sequence length="173" mass="18955">MYSICIGTNLGIIVALPVPRLQGIPKVTGRGMVSYHAHNGSVKFLAMASVTNKRSKSKSRHGLGQSHSASKDDDQKNVVHNEQPGSSLSNADDNAVWLGDSLEQMESKKRLVCKVQHSYDLANSVNRSYELLTLMEVSKTIWDRALGTAIQVKNITGLTWPLTSSLDSAVEYR</sequence>
<evidence type="ECO:0000313" key="2">
    <source>
        <dbReference type="Proteomes" id="UP000827872"/>
    </source>
</evidence>
<accession>A0ACB8GDE0</accession>
<name>A0ACB8GDE0_9SAUR</name>
<gene>
    <name evidence="1" type="ORF">K3G42_031778</name>
</gene>